<organism evidence="2 3">
    <name type="scientific">Blepharisma stoltei</name>
    <dbReference type="NCBI Taxonomy" id="1481888"/>
    <lineage>
        <taxon>Eukaryota</taxon>
        <taxon>Sar</taxon>
        <taxon>Alveolata</taxon>
        <taxon>Ciliophora</taxon>
        <taxon>Postciliodesmatophora</taxon>
        <taxon>Heterotrichea</taxon>
        <taxon>Heterotrichida</taxon>
        <taxon>Blepharismidae</taxon>
        <taxon>Blepharisma</taxon>
    </lineage>
</organism>
<gene>
    <name evidence="2" type="ORF">BSTOLATCC_MIC43524</name>
</gene>
<evidence type="ECO:0000313" key="3">
    <source>
        <dbReference type="Proteomes" id="UP001162131"/>
    </source>
</evidence>
<feature type="region of interest" description="Disordered" evidence="1">
    <location>
        <begin position="140"/>
        <end position="173"/>
    </location>
</feature>
<evidence type="ECO:0000256" key="1">
    <source>
        <dbReference type="SAM" id="MobiDB-lite"/>
    </source>
</evidence>
<evidence type="ECO:0000313" key="2">
    <source>
        <dbReference type="EMBL" id="CAG9327489.1"/>
    </source>
</evidence>
<proteinExistence type="predicted"/>
<comment type="caution">
    <text evidence="2">The sequence shown here is derived from an EMBL/GenBank/DDBJ whole genome shotgun (WGS) entry which is preliminary data.</text>
</comment>
<dbReference type="AlphaFoldDB" id="A0AAU9JP42"/>
<protein>
    <submittedName>
        <fullName evidence="2">Uncharacterized protein</fullName>
    </submittedName>
</protein>
<sequence>MKPRKNQSEDIDSIYKATLLKHRDTIINNKYARELETKYNKSHQKSYTFTPKKSPNFTHVNTHLWPVHNRMFIKVLKSKLDDVLIPTISRRKENIDINAKLSFEKIRKVLRTSNGRIRNDKGRHELKDLDLLAVDFGGPPFPRRPKGSLPKPRPLTTSARHTHRKEVKQQKAKTNISPIKIGLNFTYIDDAKESSVDNLDNDTLRDKEEFRMLHQPRYYND</sequence>
<accession>A0AAU9JP42</accession>
<reference evidence="2" key="1">
    <citation type="submission" date="2021-09" db="EMBL/GenBank/DDBJ databases">
        <authorList>
            <consortium name="AG Swart"/>
            <person name="Singh M."/>
            <person name="Singh A."/>
            <person name="Seah K."/>
            <person name="Emmerich C."/>
        </authorList>
    </citation>
    <scope>NUCLEOTIDE SEQUENCE</scope>
    <source>
        <strain evidence="2">ATCC30299</strain>
    </source>
</reference>
<dbReference type="Proteomes" id="UP001162131">
    <property type="component" value="Unassembled WGS sequence"/>
</dbReference>
<dbReference type="EMBL" id="CAJZBQ010000043">
    <property type="protein sequence ID" value="CAG9327489.1"/>
    <property type="molecule type" value="Genomic_DNA"/>
</dbReference>
<name>A0AAU9JP42_9CILI</name>
<keyword evidence="3" id="KW-1185">Reference proteome</keyword>